<accession>A0A1W6ZM40</accession>
<gene>
    <name evidence="1" type="ORF">CAK95_01110</name>
</gene>
<sequence>MNGLLCPITDDQMVLINPWLPHANWRNENDPPITILALYLTVSGRLRRLIRFELLTVGWAEQSI</sequence>
<dbReference type="OrthoDB" id="9783876at2"/>
<keyword evidence="2" id="KW-1185">Reference proteome</keyword>
<evidence type="ECO:0000313" key="2">
    <source>
        <dbReference type="Proteomes" id="UP000194137"/>
    </source>
</evidence>
<evidence type="ECO:0000313" key="1">
    <source>
        <dbReference type="EMBL" id="ARP97834.1"/>
    </source>
</evidence>
<dbReference type="STRING" id="1235591.CAK95_01110"/>
<proteinExistence type="predicted"/>
<dbReference type="EMBL" id="CP021112">
    <property type="protein sequence ID" value="ARP97834.1"/>
    <property type="molecule type" value="Genomic_DNA"/>
</dbReference>
<reference evidence="1 2" key="1">
    <citation type="submission" date="2017-05" db="EMBL/GenBank/DDBJ databases">
        <title>Full genome sequence of Pseudorhodoplanes sinuspersici.</title>
        <authorList>
            <person name="Dastgheib S.M.M."/>
            <person name="Shavandi M."/>
            <person name="Tirandaz H."/>
        </authorList>
    </citation>
    <scope>NUCLEOTIDE SEQUENCE [LARGE SCALE GENOMIC DNA]</scope>
    <source>
        <strain evidence="1 2">RIPI110</strain>
    </source>
</reference>
<dbReference type="RefSeq" id="WP_086086154.1">
    <property type="nucleotide sequence ID" value="NZ_CP021112.1"/>
</dbReference>
<dbReference type="Proteomes" id="UP000194137">
    <property type="component" value="Chromosome"/>
</dbReference>
<organism evidence="1 2">
    <name type="scientific">Pseudorhodoplanes sinuspersici</name>
    <dbReference type="NCBI Taxonomy" id="1235591"/>
    <lineage>
        <taxon>Bacteria</taxon>
        <taxon>Pseudomonadati</taxon>
        <taxon>Pseudomonadota</taxon>
        <taxon>Alphaproteobacteria</taxon>
        <taxon>Hyphomicrobiales</taxon>
        <taxon>Pseudorhodoplanes</taxon>
    </lineage>
</organism>
<protein>
    <submittedName>
        <fullName evidence="1">Uncharacterized protein</fullName>
    </submittedName>
</protein>
<dbReference type="KEGG" id="psin:CAK95_01110"/>
<name>A0A1W6ZM40_9HYPH</name>
<dbReference type="AlphaFoldDB" id="A0A1W6ZM40"/>